<dbReference type="STRING" id="1586287.BBK82_14870"/>
<feature type="compositionally biased region" description="Basic and acidic residues" evidence="1">
    <location>
        <begin position="48"/>
        <end position="69"/>
    </location>
</feature>
<dbReference type="KEGG" id="led:BBK82_14870"/>
<sequence length="123" mass="13145">MLGALSLALHVYSSLEESNPEKLLAREVENSKNRLKERATDGVLSNEEIMRSTARDSDGDPRVRQDDTAMHFDSPIAVNVGTPLGSRGALRCYTFTITKPLSSLSTVTATELASCSSLDGGGS</sequence>
<evidence type="ECO:0000313" key="2">
    <source>
        <dbReference type="EMBL" id="ANZ37158.1"/>
    </source>
</evidence>
<reference evidence="2 3" key="1">
    <citation type="submission" date="2016-07" db="EMBL/GenBank/DDBJ databases">
        <title>Complete genome sequence of the Lentzea guizhouensis DHS C013.</title>
        <authorList>
            <person name="Cao C."/>
        </authorList>
    </citation>
    <scope>NUCLEOTIDE SEQUENCE [LARGE SCALE GENOMIC DNA]</scope>
    <source>
        <strain evidence="2 3">DHS C013</strain>
    </source>
</reference>
<evidence type="ECO:0000313" key="3">
    <source>
        <dbReference type="Proteomes" id="UP000093053"/>
    </source>
</evidence>
<evidence type="ECO:0000256" key="1">
    <source>
        <dbReference type="SAM" id="MobiDB-lite"/>
    </source>
</evidence>
<name>A0A1B2HHG0_9PSEU</name>
<proteinExistence type="predicted"/>
<keyword evidence="3" id="KW-1185">Reference proteome</keyword>
<accession>A0A1B2HHG0</accession>
<dbReference type="Proteomes" id="UP000093053">
    <property type="component" value="Chromosome"/>
</dbReference>
<gene>
    <name evidence="2" type="ORF">BBK82_14870</name>
</gene>
<protein>
    <submittedName>
        <fullName evidence="2">Uncharacterized protein</fullName>
    </submittedName>
</protein>
<feature type="region of interest" description="Disordered" evidence="1">
    <location>
        <begin position="43"/>
        <end position="69"/>
    </location>
</feature>
<dbReference type="EMBL" id="CP016793">
    <property type="protein sequence ID" value="ANZ37158.1"/>
    <property type="molecule type" value="Genomic_DNA"/>
</dbReference>
<organism evidence="2 3">
    <name type="scientific">Lentzea guizhouensis</name>
    <dbReference type="NCBI Taxonomy" id="1586287"/>
    <lineage>
        <taxon>Bacteria</taxon>
        <taxon>Bacillati</taxon>
        <taxon>Actinomycetota</taxon>
        <taxon>Actinomycetes</taxon>
        <taxon>Pseudonocardiales</taxon>
        <taxon>Pseudonocardiaceae</taxon>
        <taxon>Lentzea</taxon>
    </lineage>
</organism>
<dbReference type="AlphaFoldDB" id="A0A1B2HHG0"/>